<sequence length="196" mass="21507">MSSFHLMPREEAGSIDGYQASITAKMIINALNDIETLVIVFAVLITLSMVIRVYVRLTMTKVWGREDWAMVVTYRLVIYGILALHTTTGLAYFCFPVFTCAQLKALQGLTDSCAIQSASTAVFSLFSVMNIISDFTFTIMAVVALWKAKLPVPTKVSACALLLLGCVGGIASAIRLAYVLQPTDQLKYTQQLFDLS</sequence>
<comment type="caution">
    <text evidence="8">The sequence shown here is derived from an EMBL/GenBank/DDBJ whole genome shotgun (WGS) entry which is preliminary data.</text>
</comment>
<evidence type="ECO:0000256" key="1">
    <source>
        <dbReference type="ARBA" id="ARBA00004141"/>
    </source>
</evidence>
<accession>A0A4U7B0E7</accession>
<evidence type="ECO:0000256" key="6">
    <source>
        <dbReference type="SAM" id="Phobius"/>
    </source>
</evidence>
<evidence type="ECO:0000259" key="7">
    <source>
        <dbReference type="Pfam" id="PF20684"/>
    </source>
</evidence>
<dbReference type="Proteomes" id="UP000308133">
    <property type="component" value="Unassembled WGS sequence"/>
</dbReference>
<comment type="similarity">
    <text evidence="5">Belongs to the SAT4 family.</text>
</comment>
<keyword evidence="2 6" id="KW-0812">Transmembrane</keyword>
<keyword evidence="4 6" id="KW-0472">Membrane</keyword>
<dbReference type="EMBL" id="PTQR01000066">
    <property type="protein sequence ID" value="TKX22450.1"/>
    <property type="molecule type" value="Genomic_DNA"/>
</dbReference>
<evidence type="ECO:0000256" key="5">
    <source>
        <dbReference type="ARBA" id="ARBA00038359"/>
    </source>
</evidence>
<dbReference type="PANTHER" id="PTHR33048:SF96">
    <property type="entry name" value="INTEGRAL MEMBRANE PROTEIN"/>
    <property type="match status" value="1"/>
</dbReference>
<dbReference type="GO" id="GO:0016020">
    <property type="term" value="C:membrane"/>
    <property type="evidence" value="ECO:0007669"/>
    <property type="project" value="UniProtKB-SubCell"/>
</dbReference>
<feature type="transmembrane region" description="Helical" evidence="6">
    <location>
        <begin position="36"/>
        <end position="55"/>
    </location>
</feature>
<feature type="transmembrane region" description="Helical" evidence="6">
    <location>
        <begin position="118"/>
        <end position="146"/>
    </location>
</feature>
<dbReference type="InterPro" id="IPR049326">
    <property type="entry name" value="Rhodopsin_dom_fungi"/>
</dbReference>
<evidence type="ECO:0000256" key="3">
    <source>
        <dbReference type="ARBA" id="ARBA00022989"/>
    </source>
</evidence>
<dbReference type="PANTHER" id="PTHR33048">
    <property type="entry name" value="PTH11-LIKE INTEGRAL MEMBRANE PROTEIN (AFU_ORTHOLOGUE AFUA_5G11245)"/>
    <property type="match status" value="1"/>
</dbReference>
<name>A0A4U7B0E7_9PEZI</name>
<protein>
    <recommendedName>
        <fullName evidence="7">Rhodopsin domain-containing protein</fullName>
    </recommendedName>
</protein>
<gene>
    <name evidence="8" type="ORF">C1H76_5232</name>
</gene>
<evidence type="ECO:0000313" key="8">
    <source>
        <dbReference type="EMBL" id="TKX22450.1"/>
    </source>
</evidence>
<dbReference type="Pfam" id="PF20684">
    <property type="entry name" value="Fung_rhodopsin"/>
    <property type="match status" value="1"/>
</dbReference>
<dbReference type="AlphaFoldDB" id="A0A4U7B0E7"/>
<feature type="domain" description="Rhodopsin" evidence="7">
    <location>
        <begin position="73"/>
        <end position="184"/>
    </location>
</feature>
<feature type="transmembrane region" description="Helical" evidence="6">
    <location>
        <begin position="158"/>
        <end position="178"/>
    </location>
</feature>
<reference evidence="8 9" key="1">
    <citation type="submission" date="2018-02" db="EMBL/GenBank/DDBJ databases">
        <title>Draft genome sequences of Elsinoe sp., causing black scab on jojoba.</title>
        <authorList>
            <person name="Stodart B."/>
            <person name="Jeffress S."/>
            <person name="Ash G."/>
            <person name="Arun Chinnappa K."/>
        </authorList>
    </citation>
    <scope>NUCLEOTIDE SEQUENCE [LARGE SCALE GENOMIC DNA]</scope>
    <source>
        <strain evidence="8 9">Hillstone_2</strain>
    </source>
</reference>
<feature type="transmembrane region" description="Helical" evidence="6">
    <location>
        <begin position="76"/>
        <end position="98"/>
    </location>
</feature>
<organism evidence="8 9">
    <name type="scientific">Elsinoe australis</name>
    <dbReference type="NCBI Taxonomy" id="40998"/>
    <lineage>
        <taxon>Eukaryota</taxon>
        <taxon>Fungi</taxon>
        <taxon>Dikarya</taxon>
        <taxon>Ascomycota</taxon>
        <taxon>Pezizomycotina</taxon>
        <taxon>Dothideomycetes</taxon>
        <taxon>Dothideomycetidae</taxon>
        <taxon>Myriangiales</taxon>
        <taxon>Elsinoaceae</taxon>
        <taxon>Elsinoe</taxon>
    </lineage>
</organism>
<evidence type="ECO:0000256" key="2">
    <source>
        <dbReference type="ARBA" id="ARBA00022692"/>
    </source>
</evidence>
<proteinExistence type="inferred from homology"/>
<dbReference type="InterPro" id="IPR052337">
    <property type="entry name" value="SAT4-like"/>
</dbReference>
<evidence type="ECO:0000313" key="9">
    <source>
        <dbReference type="Proteomes" id="UP000308133"/>
    </source>
</evidence>
<evidence type="ECO:0000256" key="4">
    <source>
        <dbReference type="ARBA" id="ARBA00023136"/>
    </source>
</evidence>
<comment type="subcellular location">
    <subcellularLocation>
        <location evidence="1">Membrane</location>
        <topology evidence="1">Multi-pass membrane protein</topology>
    </subcellularLocation>
</comment>
<keyword evidence="3 6" id="KW-1133">Transmembrane helix</keyword>